<keyword evidence="3" id="KW-1185">Reference proteome</keyword>
<feature type="compositionally biased region" description="Basic and acidic residues" evidence="1">
    <location>
        <begin position="1"/>
        <end position="13"/>
    </location>
</feature>
<proteinExistence type="predicted"/>
<dbReference type="Proteomes" id="UP000195569">
    <property type="component" value="Unassembled WGS sequence"/>
</dbReference>
<accession>A0A1N7S263</accession>
<dbReference type="RefSeq" id="WP_087734949.1">
    <property type="nucleotide sequence ID" value="NZ_CYGY02000030.1"/>
</dbReference>
<evidence type="ECO:0000256" key="1">
    <source>
        <dbReference type="SAM" id="MobiDB-lite"/>
    </source>
</evidence>
<feature type="region of interest" description="Disordered" evidence="1">
    <location>
        <begin position="1"/>
        <end position="29"/>
    </location>
</feature>
<sequence>MMHEYPPGEHIEPADLMASNTDTMPAIPPPAQEMLRQLYGRNSVAEGRYHVRGPAVALANLKAPVFAAPCERQERLHGASGGTYADQ</sequence>
<dbReference type="EMBL" id="CYGY02000030">
    <property type="protein sequence ID" value="SIT41483.1"/>
    <property type="molecule type" value="Genomic_DNA"/>
</dbReference>
<gene>
    <name evidence="2" type="ORF">BN2476_300029</name>
</gene>
<evidence type="ECO:0000313" key="3">
    <source>
        <dbReference type="Proteomes" id="UP000195569"/>
    </source>
</evidence>
<name>A0A1N7S263_9BURK</name>
<evidence type="ECO:0000313" key="2">
    <source>
        <dbReference type="EMBL" id="SIT41483.1"/>
    </source>
</evidence>
<organism evidence="2 3">
    <name type="scientific">Paraburkholderia piptadeniae</name>
    <dbReference type="NCBI Taxonomy" id="1701573"/>
    <lineage>
        <taxon>Bacteria</taxon>
        <taxon>Pseudomonadati</taxon>
        <taxon>Pseudomonadota</taxon>
        <taxon>Betaproteobacteria</taxon>
        <taxon>Burkholderiales</taxon>
        <taxon>Burkholderiaceae</taxon>
        <taxon>Paraburkholderia</taxon>
    </lineage>
</organism>
<reference evidence="2" key="1">
    <citation type="submission" date="2016-12" db="EMBL/GenBank/DDBJ databases">
        <authorList>
            <person name="Moulin L."/>
        </authorList>
    </citation>
    <scope>NUCLEOTIDE SEQUENCE [LARGE SCALE GENOMIC DNA]</scope>
    <source>
        <strain evidence="2">STM 7183</strain>
    </source>
</reference>
<protein>
    <submittedName>
        <fullName evidence="2">Uncharacterized protein</fullName>
    </submittedName>
</protein>
<comment type="caution">
    <text evidence="2">The sequence shown here is derived from an EMBL/GenBank/DDBJ whole genome shotgun (WGS) entry which is preliminary data.</text>
</comment>
<dbReference type="AlphaFoldDB" id="A0A1N7S263"/>